<evidence type="ECO:0000256" key="6">
    <source>
        <dbReference type="ARBA" id="ARBA00022989"/>
    </source>
</evidence>
<dbReference type="Gene3D" id="3.10.50.40">
    <property type="match status" value="1"/>
</dbReference>
<keyword evidence="14" id="KW-0413">Isomerase</keyword>
<evidence type="ECO:0000256" key="7">
    <source>
        <dbReference type="ARBA" id="ARBA00023136"/>
    </source>
</evidence>
<dbReference type="KEGG" id="mag:amb1814"/>
<dbReference type="InterPro" id="IPR046357">
    <property type="entry name" value="PPIase_dom_sf"/>
</dbReference>
<keyword evidence="5" id="KW-0812">Transmembrane</keyword>
<dbReference type="GO" id="GO:0003755">
    <property type="term" value="F:peptidyl-prolyl cis-trans isomerase activity"/>
    <property type="evidence" value="ECO:0007669"/>
    <property type="project" value="UniProtKB-KW"/>
</dbReference>
<evidence type="ECO:0000313" key="17">
    <source>
        <dbReference type="Proteomes" id="UP000007058"/>
    </source>
</evidence>
<dbReference type="SUPFAM" id="SSF54534">
    <property type="entry name" value="FKBP-like"/>
    <property type="match status" value="1"/>
</dbReference>
<evidence type="ECO:0000256" key="10">
    <source>
        <dbReference type="ARBA" id="ARBA00031484"/>
    </source>
</evidence>
<comment type="similarity">
    <text evidence="11">Belongs to the PpiD chaperone family.</text>
</comment>
<evidence type="ECO:0000256" key="14">
    <source>
        <dbReference type="PROSITE-ProRule" id="PRU00278"/>
    </source>
</evidence>
<dbReference type="RefSeq" id="WP_011384219.1">
    <property type="nucleotide sequence ID" value="NC_007626.1"/>
</dbReference>
<evidence type="ECO:0000259" key="15">
    <source>
        <dbReference type="PROSITE" id="PS50198"/>
    </source>
</evidence>
<dbReference type="HOGENOM" id="CLU_023843_2_1_5"/>
<evidence type="ECO:0000256" key="4">
    <source>
        <dbReference type="ARBA" id="ARBA00022519"/>
    </source>
</evidence>
<evidence type="ECO:0000256" key="13">
    <source>
        <dbReference type="ARBA" id="ARBA00042775"/>
    </source>
</evidence>
<dbReference type="PANTHER" id="PTHR47529">
    <property type="entry name" value="PEPTIDYL-PROLYL CIS-TRANS ISOMERASE D"/>
    <property type="match status" value="1"/>
</dbReference>
<keyword evidence="3" id="KW-1003">Cell membrane</keyword>
<reference evidence="16 17" key="1">
    <citation type="journal article" date="2005" name="DNA Res.">
        <title>Complete genome sequence of the facultative anaerobic magnetotactic bacterium Magnetospirillum sp. strain AMB-1.</title>
        <authorList>
            <person name="Matsunaga T."/>
            <person name="Okamura Y."/>
            <person name="Fukuda Y."/>
            <person name="Wahyudi A.T."/>
            <person name="Murase Y."/>
            <person name="Takeyama H."/>
        </authorList>
    </citation>
    <scope>NUCLEOTIDE SEQUENCE [LARGE SCALE GENOMIC DNA]</scope>
    <source>
        <strain evidence="17">ATCC 700264 / AMB-1</strain>
    </source>
</reference>
<evidence type="ECO:0000256" key="1">
    <source>
        <dbReference type="ARBA" id="ARBA00004382"/>
    </source>
</evidence>
<dbReference type="InterPro" id="IPR052029">
    <property type="entry name" value="PpiD_chaperone"/>
</dbReference>
<dbReference type="STRING" id="342108.amb1814"/>
<evidence type="ECO:0000256" key="12">
    <source>
        <dbReference type="ARBA" id="ARBA00040743"/>
    </source>
</evidence>
<protein>
    <recommendedName>
        <fullName evidence="2">Parvulin-like PPIase</fullName>
    </recommendedName>
    <alternativeName>
        <fullName evidence="9">Peptidyl-prolyl cis-trans isomerase plp</fullName>
    </alternativeName>
    <alternativeName>
        <fullName evidence="12">Periplasmic chaperone PpiD</fullName>
    </alternativeName>
    <alternativeName>
        <fullName evidence="13">Periplasmic folding chaperone</fullName>
    </alternativeName>
    <alternativeName>
        <fullName evidence="10">Rotamase plp</fullName>
    </alternativeName>
</protein>
<evidence type="ECO:0000256" key="3">
    <source>
        <dbReference type="ARBA" id="ARBA00022475"/>
    </source>
</evidence>
<dbReference type="Pfam" id="PF13624">
    <property type="entry name" value="SurA_N_3"/>
    <property type="match status" value="1"/>
</dbReference>
<keyword evidence="8" id="KW-0143">Chaperone</keyword>
<dbReference type="AlphaFoldDB" id="Q2W6A7"/>
<dbReference type="GO" id="GO:0005886">
    <property type="term" value="C:plasma membrane"/>
    <property type="evidence" value="ECO:0007669"/>
    <property type="project" value="UniProtKB-SubCell"/>
</dbReference>
<comment type="subcellular location">
    <subcellularLocation>
        <location evidence="1">Cell inner membrane</location>
        <topology evidence="1">Single-pass type II membrane protein</topology>
        <orientation evidence="1">Periplasmic side</orientation>
    </subcellularLocation>
</comment>
<dbReference type="InterPro" id="IPR027304">
    <property type="entry name" value="Trigger_fact/SurA_dom_sf"/>
</dbReference>
<dbReference type="PANTHER" id="PTHR47529:SF1">
    <property type="entry name" value="PERIPLASMIC CHAPERONE PPID"/>
    <property type="match status" value="1"/>
</dbReference>
<name>Q2W6A7_PARM1</name>
<evidence type="ECO:0000313" key="16">
    <source>
        <dbReference type="EMBL" id="BAE50618.1"/>
    </source>
</evidence>
<evidence type="ECO:0000256" key="11">
    <source>
        <dbReference type="ARBA" id="ARBA00038408"/>
    </source>
</evidence>
<dbReference type="EMBL" id="AP007255">
    <property type="protein sequence ID" value="BAE50618.1"/>
    <property type="molecule type" value="Genomic_DNA"/>
</dbReference>
<dbReference type="Pfam" id="PF13145">
    <property type="entry name" value="Rotamase_2"/>
    <property type="match status" value="1"/>
</dbReference>
<dbReference type="SUPFAM" id="SSF109998">
    <property type="entry name" value="Triger factor/SurA peptide-binding domain-like"/>
    <property type="match status" value="1"/>
</dbReference>
<dbReference type="OrthoDB" id="9768393at2"/>
<accession>Q2W6A7</accession>
<dbReference type="Proteomes" id="UP000007058">
    <property type="component" value="Chromosome"/>
</dbReference>
<dbReference type="InterPro" id="IPR000297">
    <property type="entry name" value="PPIase_PpiC"/>
</dbReference>
<dbReference type="PROSITE" id="PS50198">
    <property type="entry name" value="PPIC_PPIASE_2"/>
    <property type="match status" value="1"/>
</dbReference>
<organism evidence="16 17">
    <name type="scientific">Paramagnetospirillum magneticum (strain ATCC 700264 / AMB-1)</name>
    <name type="common">Magnetospirillum magneticum</name>
    <dbReference type="NCBI Taxonomy" id="342108"/>
    <lineage>
        <taxon>Bacteria</taxon>
        <taxon>Pseudomonadati</taxon>
        <taxon>Pseudomonadota</taxon>
        <taxon>Alphaproteobacteria</taxon>
        <taxon>Rhodospirillales</taxon>
        <taxon>Magnetospirillaceae</taxon>
        <taxon>Paramagnetospirillum</taxon>
    </lineage>
</organism>
<keyword evidence="4" id="KW-0997">Cell inner membrane</keyword>
<proteinExistence type="inferred from homology"/>
<keyword evidence="14" id="KW-0697">Rotamase</keyword>
<keyword evidence="7" id="KW-0472">Membrane</keyword>
<gene>
    <name evidence="16" type="ordered locus">amb1814</name>
</gene>
<keyword evidence="17" id="KW-1185">Reference proteome</keyword>
<feature type="domain" description="PpiC" evidence="15">
    <location>
        <begin position="309"/>
        <end position="351"/>
    </location>
</feature>
<evidence type="ECO:0000256" key="9">
    <source>
        <dbReference type="ARBA" id="ARBA00030642"/>
    </source>
</evidence>
<evidence type="ECO:0000256" key="2">
    <source>
        <dbReference type="ARBA" id="ARBA00018370"/>
    </source>
</evidence>
<evidence type="ECO:0000256" key="5">
    <source>
        <dbReference type="ARBA" id="ARBA00022692"/>
    </source>
</evidence>
<keyword evidence="6" id="KW-1133">Transmembrane helix</keyword>
<evidence type="ECO:0000256" key="8">
    <source>
        <dbReference type="ARBA" id="ARBA00023186"/>
    </source>
</evidence>
<sequence>MLDVFRTASKTWIVRLLFALLALSFVAWGAGDVVRGGVGRSPAIEIGRTSMSAAEVMGEFKREVERLQPLFGGKLTAEDARKMGMLDRTIDSLIARTLIDEAARSLGLAATDETILRRVASNPAFKGPTGQFDRDLFRSRLSRLGHTEDSFMKTERTNMVRNQMVETVAAGIGAPQALTDPLLAWREERRVAETFLIKDESTPLPAAPDAAVLEAYYKDNVSRFMAPEFRALTVLLLRPSDVAGGIDIDEEMVRDAYRQRIEEFSTPERRAVSQIVFDESSAAAKATDLVTGGKDLATIAKALNSEIIDLGVIEKNDLPEGLAEAVFKLSSGATSQPVKTALGWHVVKVSQIQPGRTRSFDEVKAQLEQDMRKEKATDGLSELANRVEDALGGGATLEEAAKRHNLKTVKIAAVDAQGRGADGKPVADLPKSDQFLDVAFHTDQNTESPLTEVPNNGYFLLHVDGVTAPAPKPLAEIRSEVVATWQAERRQEQARDKALKLADRIKVGEGIAQVALSAGAKLETSKPFVREPAEGTALPATIIAELFKAQPGGIATAPVQGGTLVARLAKVVTFDTNANPALTQAARQRVSQAVATDIADQYIAALNASIGVKVDRPQLTREE</sequence>